<gene>
    <name evidence="1" type="ORF">B0A81_17705</name>
</gene>
<dbReference type="Proteomes" id="UP000198381">
    <property type="component" value="Unassembled WGS sequence"/>
</dbReference>
<accession>A0ABX4CQI1</accession>
<reference evidence="1 2" key="1">
    <citation type="submission" date="2016-11" db="EMBL/GenBank/DDBJ databases">
        <title>Whole genomes of Flavobacteriaceae.</title>
        <authorList>
            <person name="Stine C."/>
            <person name="Li C."/>
            <person name="Tadesse D."/>
        </authorList>
    </citation>
    <scope>NUCLEOTIDE SEQUENCE [LARGE SCALE GENOMIC DNA]</scope>
    <source>
        <strain evidence="1 2">CCUG 60112</strain>
    </source>
</reference>
<keyword evidence="2" id="KW-1185">Reference proteome</keyword>
<evidence type="ECO:0000313" key="1">
    <source>
        <dbReference type="EMBL" id="OXB03835.1"/>
    </source>
</evidence>
<organism evidence="1 2">
    <name type="scientific">Flavobacterium plurextorum</name>
    <dbReference type="NCBI Taxonomy" id="1114867"/>
    <lineage>
        <taxon>Bacteria</taxon>
        <taxon>Pseudomonadati</taxon>
        <taxon>Bacteroidota</taxon>
        <taxon>Flavobacteriia</taxon>
        <taxon>Flavobacteriales</taxon>
        <taxon>Flavobacteriaceae</taxon>
        <taxon>Flavobacterium</taxon>
    </lineage>
</organism>
<proteinExistence type="predicted"/>
<name>A0ABX4CQI1_9FLAO</name>
<dbReference type="EMBL" id="MUHD01000034">
    <property type="protein sequence ID" value="OXB03835.1"/>
    <property type="molecule type" value="Genomic_DNA"/>
</dbReference>
<comment type="caution">
    <text evidence="1">The sequence shown here is derived from an EMBL/GenBank/DDBJ whole genome shotgun (WGS) entry which is preliminary data.</text>
</comment>
<evidence type="ECO:0000313" key="2">
    <source>
        <dbReference type="Proteomes" id="UP000198381"/>
    </source>
</evidence>
<sequence>MFDGVSVEGVKDESSLEHEEINTVDKAAKKNKIFFISIWLKLLLQIYCNTKSKPYGIPHYKIQIQLKKNLLKH</sequence>
<protein>
    <submittedName>
        <fullName evidence="1">Uncharacterized protein</fullName>
    </submittedName>
</protein>